<evidence type="ECO:0000256" key="5">
    <source>
        <dbReference type="ARBA" id="ARBA00023136"/>
    </source>
</evidence>
<dbReference type="Proteomes" id="UP000682892">
    <property type="component" value="Unassembled WGS sequence"/>
</dbReference>
<dbReference type="VEuPathDB" id="VectorBase:AAEL011748"/>
<dbReference type="GO" id="GO:0005789">
    <property type="term" value="C:endoplasmic reticulum membrane"/>
    <property type="evidence" value="ECO:0007669"/>
    <property type="project" value="UniProtKB-SubCell"/>
</dbReference>
<sequence length="227" mass="26353">MSKLPIKDPSVKIIPAPAFRKLVSSRFSRDPLLPQAIQNICKNNLSKCTSRIEEEPGKPVEFSEEEREFLKDQNEKNLPKKSDLDDVENDEPEKEPEEILKTAPVQKTNTLTLSLNDLKWLHQALNRLRKDDPEVPYLHELMQDCEIILPENEIQERNPELEARCQKLRKQQEAKEYEAMTRNVDNVRTLMPQDTIAYQSKHPIFSRQRGDLIILEANKAVIQICTS</sequence>
<keyword evidence="2" id="KW-0812">Transmembrane</keyword>
<feature type="coiled-coil region" evidence="6">
    <location>
        <begin position="151"/>
        <end position="178"/>
    </location>
</feature>
<feature type="compositionally biased region" description="Basic and acidic residues" evidence="7">
    <location>
        <begin position="68"/>
        <end position="84"/>
    </location>
</feature>
<evidence type="ECO:0000256" key="1">
    <source>
        <dbReference type="ARBA" id="ARBA00004477"/>
    </source>
</evidence>
<keyword evidence="5" id="KW-0472">Membrane</keyword>
<reference evidence="8" key="1">
    <citation type="submission" date="2005-10" db="EMBL/GenBank/DDBJ databases">
        <authorList>
            <person name="Loftus B.J."/>
            <person name="Nene V.M."/>
            <person name="Hannick L.I."/>
            <person name="Bidwell S."/>
            <person name="Haas B."/>
            <person name="Amedeo P."/>
            <person name="Orvis J."/>
            <person name="Wortman J.R."/>
            <person name="White O.R."/>
            <person name="Salzberg S."/>
            <person name="Shumway M."/>
            <person name="Koo H."/>
            <person name="Zhao Y."/>
            <person name="Holmes M."/>
            <person name="Miller J."/>
            <person name="Schatz M."/>
            <person name="Pop M."/>
            <person name="Pai G."/>
            <person name="Utterback T."/>
            <person name="Rogers Y.-H."/>
            <person name="Kravitz S."/>
            <person name="Fraser C.M."/>
        </authorList>
    </citation>
    <scope>NUCLEOTIDE SEQUENCE</scope>
    <source>
        <strain evidence="8">Liverpool</strain>
    </source>
</reference>
<protein>
    <submittedName>
        <fullName evidence="8">AAEL011748-PB</fullName>
    </submittedName>
</protein>
<keyword evidence="3" id="KW-0256">Endoplasmic reticulum</keyword>
<dbReference type="HOGENOM" id="CLU_1220556_0_0_1"/>
<reference evidence="8" key="3">
    <citation type="submission" date="2012-09" db="EMBL/GenBank/DDBJ databases">
        <authorList>
            <consortium name="VectorBase"/>
        </authorList>
    </citation>
    <scope>NUCLEOTIDE SEQUENCE</scope>
    <source>
        <strain evidence="8">Liverpool</strain>
    </source>
</reference>
<feature type="region of interest" description="Disordered" evidence="7">
    <location>
        <begin position="52"/>
        <end position="98"/>
    </location>
</feature>
<name>Q16P54_AEDAE</name>
<evidence type="ECO:0000256" key="4">
    <source>
        <dbReference type="ARBA" id="ARBA00022989"/>
    </source>
</evidence>
<keyword evidence="4" id="KW-1133">Transmembrane helix</keyword>
<dbReference type="Pfam" id="PF11712">
    <property type="entry name" value="Vma12"/>
    <property type="match status" value="1"/>
</dbReference>
<accession>Q16P54</accession>
<dbReference type="PANTHER" id="PTHR31394">
    <property type="entry name" value="TRANSMEMBRANE PROTEIN 199"/>
    <property type="match status" value="1"/>
</dbReference>
<evidence type="ECO:0000256" key="2">
    <source>
        <dbReference type="ARBA" id="ARBA00022692"/>
    </source>
</evidence>
<feature type="compositionally biased region" description="Acidic residues" evidence="7">
    <location>
        <begin position="85"/>
        <end position="96"/>
    </location>
</feature>
<evidence type="ECO:0000256" key="3">
    <source>
        <dbReference type="ARBA" id="ARBA00022824"/>
    </source>
</evidence>
<reference evidence="8" key="2">
    <citation type="journal article" date="2007" name="Science">
        <title>Genome sequence of Aedes aegypti, a major arbovirus vector.</title>
        <authorList>
            <person name="Nene V."/>
            <person name="Wortman J.R."/>
            <person name="Lawson D."/>
            <person name="Haas B."/>
            <person name="Kodira C."/>
            <person name="Tu Z.J."/>
            <person name="Loftus B."/>
            <person name="Xi Z."/>
            <person name="Megy K."/>
            <person name="Grabherr M."/>
            <person name="Ren Q."/>
            <person name="Zdobnov E.M."/>
            <person name="Lobo N.F."/>
            <person name="Campbell K.S."/>
            <person name="Brown S.E."/>
            <person name="Bonaldo M.F."/>
            <person name="Zhu J."/>
            <person name="Sinkins S.P."/>
            <person name="Hogenkamp D.G."/>
            <person name="Amedeo P."/>
            <person name="Arensburger P."/>
            <person name="Atkinson P.W."/>
            <person name="Bidwell S."/>
            <person name="Biedler J."/>
            <person name="Birney E."/>
            <person name="Bruggner R.V."/>
            <person name="Costas J."/>
            <person name="Coy M.R."/>
            <person name="Crabtree J."/>
            <person name="Crawford M."/>
            <person name="Debruyn B."/>
            <person name="Decaprio D."/>
            <person name="Eiglmeier K."/>
            <person name="Eisenstadt E."/>
            <person name="El-Dorry H."/>
            <person name="Gelbart W.M."/>
            <person name="Gomes S.L."/>
            <person name="Hammond M."/>
            <person name="Hannick L.I."/>
            <person name="Hogan J.R."/>
            <person name="Holmes M.H."/>
            <person name="Jaffe D."/>
            <person name="Johnston J.S."/>
            <person name="Kennedy R.C."/>
            <person name="Koo H."/>
            <person name="Kravitz S."/>
            <person name="Kriventseva E.V."/>
            <person name="Kulp D."/>
            <person name="Labutti K."/>
            <person name="Lee E."/>
            <person name="Li S."/>
            <person name="Lovin D.D."/>
            <person name="Mao C."/>
            <person name="Mauceli E."/>
            <person name="Menck C.F."/>
            <person name="Miller J.R."/>
            <person name="Montgomery P."/>
            <person name="Mori A."/>
            <person name="Nascimento A.L."/>
            <person name="Naveira H.F."/>
            <person name="Nusbaum C."/>
            <person name="O'leary S."/>
            <person name="Orvis J."/>
            <person name="Pertea M."/>
            <person name="Quesneville H."/>
            <person name="Reidenbach K.R."/>
            <person name="Rogers Y.H."/>
            <person name="Roth C.W."/>
            <person name="Schneider J.R."/>
            <person name="Schatz M."/>
            <person name="Shumway M."/>
            <person name="Stanke M."/>
            <person name="Stinson E.O."/>
            <person name="Tubio J.M."/>
            <person name="Vanzee J.P."/>
            <person name="Verjovski-Almeida S."/>
            <person name="Werner D."/>
            <person name="White O."/>
            <person name="Wyder S."/>
            <person name="Zeng Q."/>
            <person name="Zhao Q."/>
            <person name="Zhao Y."/>
            <person name="Hill C.A."/>
            <person name="Raikhel A.S."/>
            <person name="Soares M.B."/>
            <person name="Knudson D.L."/>
            <person name="Lee N.H."/>
            <person name="Galagan J."/>
            <person name="Salzberg S.L."/>
            <person name="Paulsen I.T."/>
            <person name="Dimopoulos G."/>
            <person name="Collins F.H."/>
            <person name="Birren B."/>
            <person name="Fraser-Liggett C.M."/>
            <person name="Severson D.W."/>
        </authorList>
    </citation>
    <scope>NUCLEOTIDE SEQUENCE [LARGE SCALE GENOMIC DNA]</scope>
    <source>
        <strain evidence="8">Liverpool</strain>
    </source>
</reference>
<dbReference type="GO" id="GO:0070072">
    <property type="term" value="P:vacuolar proton-transporting V-type ATPase complex assembly"/>
    <property type="evidence" value="ECO:0007669"/>
    <property type="project" value="InterPro"/>
</dbReference>
<evidence type="ECO:0000256" key="7">
    <source>
        <dbReference type="SAM" id="MobiDB-lite"/>
    </source>
</evidence>
<dbReference type="InterPro" id="IPR021013">
    <property type="entry name" value="ATPase_Vma12"/>
</dbReference>
<gene>
    <name evidence="8" type="ORF">AaeL_AAEL011748</name>
</gene>
<comment type="subcellular location">
    <subcellularLocation>
        <location evidence="1">Endoplasmic reticulum membrane</location>
        <topology evidence="1">Multi-pass membrane protein</topology>
    </subcellularLocation>
</comment>
<dbReference type="PANTHER" id="PTHR31394:SF1">
    <property type="entry name" value="TRANSMEMBRANE PROTEIN 199"/>
    <property type="match status" value="1"/>
</dbReference>
<evidence type="ECO:0000313" key="9">
    <source>
        <dbReference type="Proteomes" id="UP000682892"/>
    </source>
</evidence>
<dbReference type="AlphaFoldDB" id="Q16P54"/>
<proteinExistence type="predicted"/>
<evidence type="ECO:0000256" key="6">
    <source>
        <dbReference type="SAM" id="Coils"/>
    </source>
</evidence>
<dbReference type="EMBL" id="CH477793">
    <property type="protein sequence ID" value="EAT36144.1"/>
    <property type="molecule type" value="Genomic_DNA"/>
</dbReference>
<keyword evidence="6" id="KW-0175">Coiled coil</keyword>
<organism evidence="8 9">
    <name type="scientific">Aedes aegypti</name>
    <name type="common">Yellowfever mosquito</name>
    <name type="synonym">Culex aegypti</name>
    <dbReference type="NCBI Taxonomy" id="7159"/>
    <lineage>
        <taxon>Eukaryota</taxon>
        <taxon>Metazoa</taxon>
        <taxon>Ecdysozoa</taxon>
        <taxon>Arthropoda</taxon>
        <taxon>Hexapoda</taxon>
        <taxon>Insecta</taxon>
        <taxon>Pterygota</taxon>
        <taxon>Neoptera</taxon>
        <taxon>Endopterygota</taxon>
        <taxon>Diptera</taxon>
        <taxon>Nematocera</taxon>
        <taxon>Culicoidea</taxon>
        <taxon>Culicidae</taxon>
        <taxon>Culicinae</taxon>
        <taxon>Aedini</taxon>
        <taxon>Aedes</taxon>
        <taxon>Stegomyia</taxon>
    </lineage>
</organism>
<evidence type="ECO:0000313" key="8">
    <source>
        <dbReference type="EMBL" id="EAT36144.1"/>
    </source>
</evidence>